<gene>
    <name evidence="1" type="primary">URK1_1</name>
    <name evidence="1" type="ORF">LPJ66_001664</name>
</gene>
<dbReference type="EMBL" id="JANBPG010000099">
    <property type="protein sequence ID" value="KAJ1900141.1"/>
    <property type="molecule type" value="Genomic_DNA"/>
</dbReference>
<keyword evidence="2" id="KW-1185">Reference proteome</keyword>
<proteinExistence type="predicted"/>
<keyword evidence="1" id="KW-0808">Transferase</keyword>
<dbReference type="EC" id="2.7.1.48" evidence="1"/>
<protein>
    <submittedName>
        <fullName evidence="1">Uridine kinase</fullName>
        <ecNumber evidence="1">2.7.1.48</ecNumber>
    </submittedName>
</protein>
<accession>A0ACC1ISM3</accession>
<organism evidence="1 2">
    <name type="scientific">Kickxella alabastrina</name>
    <dbReference type="NCBI Taxonomy" id="61397"/>
    <lineage>
        <taxon>Eukaryota</taxon>
        <taxon>Fungi</taxon>
        <taxon>Fungi incertae sedis</taxon>
        <taxon>Zoopagomycota</taxon>
        <taxon>Kickxellomycotina</taxon>
        <taxon>Kickxellomycetes</taxon>
        <taxon>Kickxellales</taxon>
        <taxon>Kickxellaceae</taxon>
        <taxon>Kickxella</taxon>
    </lineage>
</organism>
<reference evidence="1" key="1">
    <citation type="submission" date="2022-07" db="EMBL/GenBank/DDBJ databases">
        <title>Phylogenomic reconstructions and comparative analyses of Kickxellomycotina fungi.</title>
        <authorList>
            <person name="Reynolds N.K."/>
            <person name="Stajich J.E."/>
            <person name="Barry K."/>
            <person name="Grigoriev I.V."/>
            <person name="Crous P."/>
            <person name="Smith M.E."/>
        </authorList>
    </citation>
    <scope>NUCLEOTIDE SEQUENCE</scope>
    <source>
        <strain evidence="1">Benny 63K</strain>
    </source>
</reference>
<evidence type="ECO:0000313" key="2">
    <source>
        <dbReference type="Proteomes" id="UP001150581"/>
    </source>
</evidence>
<dbReference type="Proteomes" id="UP001150581">
    <property type="component" value="Unassembled WGS sequence"/>
</dbReference>
<evidence type="ECO:0000313" key="1">
    <source>
        <dbReference type="EMBL" id="KAJ1900141.1"/>
    </source>
</evidence>
<comment type="caution">
    <text evidence="1">The sequence shown here is derived from an EMBL/GenBank/DDBJ whole genome shotgun (WGS) entry which is preliminary data.</text>
</comment>
<keyword evidence="1" id="KW-0418">Kinase</keyword>
<name>A0ACC1ISM3_9FUNG</name>
<sequence length="485" mass="53534">MSATENNSDNSDNSASASGTSKVTSTLMLKNDGRPPWYTADGKNLPVYMVGIAGGSASGKTSVAKRIVESLDVPWVVIISMDSFYRRLAPEESKQAFANNHDLDHPSSFDYVSVLRVLDDLKHGKSTSVPQYDFATHAPRDKSQNIYGASVVIFEGIFALYDPEILKMMDVKIFVDTDSDICLARRIKRDVADRGRDPLGVLQQYDRFVKPAYDSFVRPTMNNADVIIPRGLDNQVAINLMIQHIKRQLDGSNATIMRPILVDQYSATDQLKDTLLTLPQSNQVRAMQTILCDRTTLRDDFIFYSDRLSRLIIEYGLGQLRLESKTVVTPMGLPYSGFKIASDITGVTVLRAGGVMEKALRSVARLAHYGKILIVGDPVTHEPRLHYAKLPPSIKDHQVLLMDPTIVSGANALMAIRICLDHGVPEENIVFVSLLATPQGVHAIQTAFPTVKIVVALIDSHIGTDDLLIESGYGIFGDRYFGTEC</sequence>